<reference evidence="2" key="1">
    <citation type="journal article" date="2007" name="Proc. Natl. Acad. Sci. U.S.A.">
        <title>Genome sequencing reveals complex secondary metabolome in the marine actinomycete Salinispora tropica.</title>
        <authorList>
            <person name="Udwary D.W."/>
            <person name="Zeigler L."/>
            <person name="Asolkar R.N."/>
            <person name="Singan V."/>
            <person name="Lapidus A."/>
            <person name="Fenical W."/>
            <person name="Jensen P.R."/>
            <person name="Moore B.S."/>
        </authorList>
    </citation>
    <scope>NUCLEOTIDE SEQUENCE [LARGE SCALE GENOMIC DNA]</scope>
    <source>
        <strain evidence="2">ATCC BAA-916 / DSM 44818 / CNB-440</strain>
    </source>
</reference>
<evidence type="ECO:0000313" key="1">
    <source>
        <dbReference type="EMBL" id="ABP53023.1"/>
    </source>
</evidence>
<dbReference type="eggNOG" id="ENOG50343R9">
    <property type="taxonomic scope" value="Bacteria"/>
</dbReference>
<keyword evidence="2" id="KW-1185">Reference proteome</keyword>
<dbReference type="RefSeq" id="WP_011904457.1">
    <property type="nucleotide sequence ID" value="NC_009380.1"/>
</dbReference>
<evidence type="ECO:0008006" key="3">
    <source>
        <dbReference type="Google" id="ProtNLM"/>
    </source>
</evidence>
<dbReference type="HOGENOM" id="CLU_1453452_0_0_11"/>
<evidence type="ECO:0000313" key="2">
    <source>
        <dbReference type="Proteomes" id="UP000000235"/>
    </source>
</evidence>
<gene>
    <name evidence="1" type="ordered locus">Strop_0540</name>
</gene>
<name>A4X2C3_SALTO</name>
<dbReference type="STRING" id="369723.Strop_0540"/>
<dbReference type="AlphaFoldDB" id="A4X2C3"/>
<protein>
    <recommendedName>
        <fullName evidence="3">Head-to-tail adaptor</fullName>
    </recommendedName>
</protein>
<dbReference type="KEGG" id="stp:Strop_0540"/>
<sequence length="186" mass="20493">MSEPFAQVEDVQGRIDFTMSAAEERVAGAALDDMSEEARYHAGQAWPVPEEAPRMVRRLVLVAVARYMKNLDGLTQSRAGDETVAFTDLGDKAGAPFFSDAEIETLRRLGGAAQGGFVSAEVTAYRTDLRRYKHHQCTLVNTDGDPFPLNEECWGFGCDCSTWHPSGGCRSGYGYGYSTWHPRRGC</sequence>
<proteinExistence type="predicted"/>
<dbReference type="Proteomes" id="UP000000235">
    <property type="component" value="Chromosome"/>
</dbReference>
<accession>A4X2C3</accession>
<dbReference type="EMBL" id="CP000667">
    <property type="protein sequence ID" value="ABP53023.1"/>
    <property type="molecule type" value="Genomic_DNA"/>
</dbReference>
<organism evidence="1 2">
    <name type="scientific">Salinispora tropica (strain ATCC BAA-916 / DSM 44818 / JCM 13857 / NBRC 105044 / CNB-440)</name>
    <dbReference type="NCBI Taxonomy" id="369723"/>
    <lineage>
        <taxon>Bacteria</taxon>
        <taxon>Bacillati</taxon>
        <taxon>Actinomycetota</taxon>
        <taxon>Actinomycetes</taxon>
        <taxon>Micromonosporales</taxon>
        <taxon>Micromonosporaceae</taxon>
        <taxon>Salinispora</taxon>
    </lineage>
</organism>